<organism evidence="2 3">
    <name type="scientific">Botryobasidium botryosum (strain FD-172 SS1)</name>
    <dbReference type="NCBI Taxonomy" id="930990"/>
    <lineage>
        <taxon>Eukaryota</taxon>
        <taxon>Fungi</taxon>
        <taxon>Dikarya</taxon>
        <taxon>Basidiomycota</taxon>
        <taxon>Agaricomycotina</taxon>
        <taxon>Agaricomycetes</taxon>
        <taxon>Cantharellales</taxon>
        <taxon>Botryobasidiaceae</taxon>
        <taxon>Botryobasidium</taxon>
    </lineage>
</organism>
<dbReference type="InterPro" id="IPR001138">
    <property type="entry name" value="Zn2Cys6_DnaBD"/>
</dbReference>
<dbReference type="OrthoDB" id="3261690at2759"/>
<dbReference type="Proteomes" id="UP000027195">
    <property type="component" value="Unassembled WGS sequence"/>
</dbReference>
<dbReference type="InParanoid" id="A0A067LSG7"/>
<feature type="region of interest" description="Disordered" evidence="1">
    <location>
        <begin position="1338"/>
        <end position="1366"/>
    </location>
</feature>
<sequence length="1366" mass="152607">MVAPQNRPVGDIIDCSLAQFNRRAHALSPALDEQGEPIEAISHEYVRYTTQGRSNQDDEPLTALNVYADLLLPRDLPWVTITRDYDSLIGHSPLIHLASGFLTVHVHADPSRSMTRMPGILYDIPSDEPGILMPVNIGRIPNYRFASIGDKVSFMIAFPALHNVPGALPMREDLIAAVYDDAIRPCLPLPIRAHFPASYRAETIRDRTADGVVMHSQGHVLNAENWPEVQRGMLERFETKASLDFARRAFFIIQVKGAKLLAPQAVERGEGPEEIDIAAEMLAWLPWFDFTNAAWADSQFYIDVAMEYSLPDSTVHWRTDCHTRLFAETLGHEIDHVRSSIEPGLEKVYFPDQTALLLDVAGARWNCTAHRNDIGIVKFNVYTTDKTVSYMQDKGRWAKFVDPEKVIRQYVEGSGRHASSKFVKDMGVLYDTAREASQPGAARFEIRVPLRNLHLVLREPLSDDLLLDSLVAFPSDVWWSYKMHRMIGLGLLLTWTTVLPLGHRARPECLTLAALCCYLLNALNSRPDAFNQWRQLSRVLHPVEEIDGTLRPVQNGGTMWLHHVILDPGPGGVTYPRVYQCASERTLCKVFKVPSLQALVDQNDIAAKRRNPTYEEGDAPPVRHNNRQRLVTAAAASIPALEDIRAADRISLASVADRLRVLNLEEAEFAINKIWNSFPPELIKKSPTQTGSDSWLINPDPSPPPTHEFFKGRVEDLPTIFRATQIRSWGHVLPSTQWSVWTTCFHKCFPVHNKDATGKQMGYRTMAYHHAWMRLMADQAPAVKEEMRRELLRQFDKFTWFPSAQIDRPWPTGRWSVPLIDGTFAVLGPRIMTRPQGEPMLEITTERPVAVLVGLNAILVLPAQDAPSSEWRAWLERASQWVASFPDVFNKPGDREIADTYVQHGVQIAKEREAAEAAEAAARRLEESARLERERRQAAANRVGKKRLEEEGERAKADLARAEKDKRASEAKAERHFNREVTTVAQHMSRSMSLGLPDTGGEPTNAALRPTQTRAQELPVAGGTTRAPPLPLFSTQRKRPVPRPHNSATLNGAPSPASSSPSSIVNLSPPGSPRASQPRLLSSLENNGTRSPARLATPPPTAPQKPASPAGQPSDGRSPCPQCVKSGYECTWPDRGKGACHECHKRKRKCDGVPQTQRRRKRDAATAGVKSGPKAKKRKALLPTDHGPPMPSDSARMPQRTAEAAPSPRPEPDTTSTPRHEPDTTSTPHLDPQAPRSPRADPDDNPSSLASLPQLTAKAERYGYHYWEWEDVEGVFRDAYSMVYRALKHLGPAAQHYHHSRGLDALAGMRRVLWDLRGSQPPVERASYCAQDWADPGLWEKDVGGTEAEDGDEDDDEIADEDVRME</sequence>
<reference evidence="3" key="1">
    <citation type="journal article" date="2014" name="Proc. Natl. Acad. Sci. U.S.A.">
        <title>Extensive sampling of basidiomycete genomes demonstrates inadequacy of the white-rot/brown-rot paradigm for wood decay fungi.</title>
        <authorList>
            <person name="Riley R."/>
            <person name="Salamov A.A."/>
            <person name="Brown D.W."/>
            <person name="Nagy L.G."/>
            <person name="Floudas D."/>
            <person name="Held B.W."/>
            <person name="Levasseur A."/>
            <person name="Lombard V."/>
            <person name="Morin E."/>
            <person name="Otillar R."/>
            <person name="Lindquist E.A."/>
            <person name="Sun H."/>
            <person name="LaButti K.M."/>
            <person name="Schmutz J."/>
            <person name="Jabbour D."/>
            <person name="Luo H."/>
            <person name="Baker S.E."/>
            <person name="Pisabarro A.G."/>
            <person name="Walton J.D."/>
            <person name="Blanchette R.A."/>
            <person name="Henrissat B."/>
            <person name="Martin F."/>
            <person name="Cullen D."/>
            <person name="Hibbett D.S."/>
            <person name="Grigoriev I.V."/>
        </authorList>
    </citation>
    <scope>NUCLEOTIDE SEQUENCE [LARGE SCALE GENOMIC DNA]</scope>
    <source>
        <strain evidence="3">FD-172 SS1</strain>
    </source>
</reference>
<evidence type="ECO:0000313" key="3">
    <source>
        <dbReference type="Proteomes" id="UP000027195"/>
    </source>
</evidence>
<dbReference type="EMBL" id="KL198165">
    <property type="protein sequence ID" value="KDQ05984.1"/>
    <property type="molecule type" value="Genomic_DNA"/>
</dbReference>
<dbReference type="HOGENOM" id="CLU_244683_0_0_1"/>
<keyword evidence="3" id="KW-1185">Reference proteome</keyword>
<dbReference type="GO" id="GO:0008270">
    <property type="term" value="F:zinc ion binding"/>
    <property type="evidence" value="ECO:0007669"/>
    <property type="project" value="InterPro"/>
</dbReference>
<feature type="compositionally biased region" description="Basic and acidic residues" evidence="1">
    <location>
        <begin position="1132"/>
        <end position="1142"/>
    </location>
</feature>
<feature type="compositionally biased region" description="Basic and acidic residues" evidence="1">
    <location>
        <begin position="946"/>
        <end position="978"/>
    </location>
</feature>
<feature type="compositionally biased region" description="Basic and acidic residues" evidence="1">
    <location>
        <begin position="926"/>
        <end position="937"/>
    </location>
</feature>
<evidence type="ECO:0008006" key="4">
    <source>
        <dbReference type="Google" id="ProtNLM"/>
    </source>
</evidence>
<feature type="region of interest" description="Disordered" evidence="1">
    <location>
        <begin position="926"/>
        <end position="978"/>
    </location>
</feature>
<evidence type="ECO:0000256" key="1">
    <source>
        <dbReference type="SAM" id="MobiDB-lite"/>
    </source>
</evidence>
<dbReference type="GO" id="GO:0000981">
    <property type="term" value="F:DNA-binding transcription factor activity, RNA polymerase II-specific"/>
    <property type="evidence" value="ECO:0007669"/>
    <property type="project" value="InterPro"/>
</dbReference>
<protein>
    <recommendedName>
        <fullName evidence="4">Zn(2)-C6 fungal-type domain-containing protein</fullName>
    </recommendedName>
</protein>
<accession>A0A067LSG7</accession>
<feature type="compositionally biased region" description="Low complexity" evidence="1">
    <location>
        <begin position="1054"/>
        <end position="1069"/>
    </location>
</feature>
<dbReference type="STRING" id="930990.A0A067LSG7"/>
<gene>
    <name evidence="2" type="ORF">BOTBODRAFT_49618</name>
</gene>
<name>A0A067LSG7_BOTB1</name>
<evidence type="ECO:0000313" key="2">
    <source>
        <dbReference type="EMBL" id="KDQ05984.1"/>
    </source>
</evidence>
<feature type="region of interest" description="Disordered" evidence="1">
    <location>
        <begin position="990"/>
        <end position="1251"/>
    </location>
</feature>
<feature type="compositionally biased region" description="Polar residues" evidence="1">
    <location>
        <begin position="1079"/>
        <end position="1088"/>
    </location>
</feature>
<dbReference type="CDD" id="cd00067">
    <property type="entry name" value="GAL4"/>
    <property type="match status" value="1"/>
</dbReference>
<feature type="compositionally biased region" description="Acidic residues" evidence="1">
    <location>
        <begin position="1347"/>
        <end position="1360"/>
    </location>
</feature>
<proteinExistence type="predicted"/>